<dbReference type="AlphaFoldDB" id="A0AA35W8D1"/>
<reference evidence="2" key="1">
    <citation type="submission" date="2023-03" db="EMBL/GenBank/DDBJ databases">
        <authorList>
            <person name="Steffen K."/>
            <person name="Cardenas P."/>
        </authorList>
    </citation>
    <scope>NUCLEOTIDE SEQUENCE</scope>
</reference>
<feature type="domain" description="Death" evidence="1">
    <location>
        <begin position="22"/>
        <end position="91"/>
    </location>
</feature>
<dbReference type="Proteomes" id="UP001174909">
    <property type="component" value="Unassembled WGS sequence"/>
</dbReference>
<proteinExistence type="predicted"/>
<dbReference type="Gene3D" id="1.10.533.10">
    <property type="entry name" value="Death Domain, Fas"/>
    <property type="match status" value="1"/>
</dbReference>
<name>A0AA35W8D1_GEOBA</name>
<keyword evidence="3" id="KW-1185">Reference proteome</keyword>
<dbReference type="Pfam" id="PF00531">
    <property type="entry name" value="Death"/>
    <property type="match status" value="1"/>
</dbReference>
<sequence>MASLDAKISDIDIAEIAKNIVDWKDLSPYLGLNAAEQKVVEKGGSNYLQQACGALRKWQQKNGDDATYRAFIAVATKAGDKKLADYVKSLVGEIIDDGGESGATTGRGSSKLAMTCYTDWMTLIEKKDYSRAAALWVKCKQDLWAQGQELKVKFPAGDVPPTWKNDSDHYIRKEEIVHIANEWHRCGVEAGRDVVPKFVECGFGEIPDIEVEYADGVSESEVGTDAIGGRLV</sequence>
<accession>A0AA35W8D1</accession>
<evidence type="ECO:0000313" key="3">
    <source>
        <dbReference type="Proteomes" id="UP001174909"/>
    </source>
</evidence>
<dbReference type="EMBL" id="CASHTH010000623">
    <property type="protein sequence ID" value="CAI8005635.1"/>
    <property type="molecule type" value="Genomic_DNA"/>
</dbReference>
<dbReference type="CDD" id="cd01670">
    <property type="entry name" value="Death"/>
    <property type="match status" value="1"/>
</dbReference>
<dbReference type="GO" id="GO:0007165">
    <property type="term" value="P:signal transduction"/>
    <property type="evidence" value="ECO:0007669"/>
    <property type="project" value="InterPro"/>
</dbReference>
<dbReference type="PROSITE" id="PS50017">
    <property type="entry name" value="DEATH_DOMAIN"/>
    <property type="match status" value="1"/>
</dbReference>
<evidence type="ECO:0000313" key="2">
    <source>
        <dbReference type="EMBL" id="CAI8005635.1"/>
    </source>
</evidence>
<dbReference type="SUPFAM" id="SSF47986">
    <property type="entry name" value="DEATH domain"/>
    <property type="match status" value="1"/>
</dbReference>
<dbReference type="InterPro" id="IPR000488">
    <property type="entry name" value="Death_dom"/>
</dbReference>
<organism evidence="2 3">
    <name type="scientific">Geodia barretti</name>
    <name type="common">Barrett's horny sponge</name>
    <dbReference type="NCBI Taxonomy" id="519541"/>
    <lineage>
        <taxon>Eukaryota</taxon>
        <taxon>Metazoa</taxon>
        <taxon>Porifera</taxon>
        <taxon>Demospongiae</taxon>
        <taxon>Heteroscleromorpha</taxon>
        <taxon>Tetractinellida</taxon>
        <taxon>Astrophorina</taxon>
        <taxon>Geodiidae</taxon>
        <taxon>Geodia</taxon>
    </lineage>
</organism>
<gene>
    <name evidence="2" type="ORF">GBAR_LOCUS4328</name>
</gene>
<protein>
    <recommendedName>
        <fullName evidence="1">Death domain-containing protein</fullName>
    </recommendedName>
</protein>
<evidence type="ECO:0000259" key="1">
    <source>
        <dbReference type="PROSITE" id="PS50017"/>
    </source>
</evidence>
<comment type="caution">
    <text evidence="2">The sequence shown here is derived from an EMBL/GenBank/DDBJ whole genome shotgun (WGS) entry which is preliminary data.</text>
</comment>
<dbReference type="InterPro" id="IPR011029">
    <property type="entry name" value="DEATH-like_dom_sf"/>
</dbReference>